<dbReference type="SUPFAM" id="SSF52949">
    <property type="entry name" value="Macro domain-like"/>
    <property type="match status" value="1"/>
</dbReference>
<dbReference type="PATRIC" id="fig|153151.4.peg.2484"/>
<dbReference type="PROSITE" id="PS51154">
    <property type="entry name" value="MACRO"/>
    <property type="match status" value="1"/>
</dbReference>
<dbReference type="Proteomes" id="UP000075324">
    <property type="component" value="Unassembled WGS sequence"/>
</dbReference>
<evidence type="ECO:0000313" key="3">
    <source>
        <dbReference type="EMBL" id="KYD32977.1"/>
    </source>
</evidence>
<dbReference type="EMBL" id="LQYW01000004">
    <property type="protein sequence ID" value="KYD32977.1"/>
    <property type="molecule type" value="Genomic_DNA"/>
</dbReference>
<dbReference type="SMART" id="SM00506">
    <property type="entry name" value="A1pp"/>
    <property type="match status" value="1"/>
</dbReference>
<evidence type="ECO:0000313" key="4">
    <source>
        <dbReference type="Proteomes" id="UP000075324"/>
    </source>
</evidence>
<comment type="catalytic activity">
    <reaction evidence="1">
        <text>an N-(ADP-alpha-D-ribosyl)-thymidine in DNA + H2O = a thymidine in DNA + ADP-D-ribose</text>
        <dbReference type="Rhea" id="RHEA:71655"/>
        <dbReference type="Rhea" id="RHEA-COMP:13556"/>
        <dbReference type="Rhea" id="RHEA-COMP:18051"/>
        <dbReference type="ChEBI" id="CHEBI:15377"/>
        <dbReference type="ChEBI" id="CHEBI:57967"/>
        <dbReference type="ChEBI" id="CHEBI:137386"/>
        <dbReference type="ChEBI" id="CHEBI:191199"/>
    </reaction>
    <physiologicalReaction direction="left-to-right" evidence="1">
        <dbReference type="Rhea" id="RHEA:71656"/>
    </physiologicalReaction>
</comment>
<accession>A0A150N8C6</accession>
<sequence length="165" mass="17534">MIKAVHGDITKLRDVSYICNAANGIGPMGGGVAAAIRRAGGKEIEIEAIKVCQEQNPMPGDLYVTHAGTLPFQNIIHLVTMKEPAGATSYDIVKTCLNNLVAYCQKHGIDKVALPALGTGVGNLDKAKVAAIFKEVLEPVKDIEFIVVDIDEEFIALFDGSGNVD</sequence>
<proteinExistence type="predicted"/>
<dbReference type="AlphaFoldDB" id="A0A150N8C6"/>
<dbReference type="PANTHER" id="PTHR12521:SF0">
    <property type="entry name" value="ADP-RIBOSE GLYCOHYDROLASE OARD1"/>
    <property type="match status" value="1"/>
</dbReference>
<dbReference type="InterPro" id="IPR002589">
    <property type="entry name" value="Macro_dom"/>
</dbReference>
<protein>
    <recommendedName>
        <fullName evidence="2">Macro domain-containing protein</fullName>
    </recommendedName>
</protein>
<evidence type="ECO:0000259" key="2">
    <source>
        <dbReference type="PROSITE" id="PS51154"/>
    </source>
</evidence>
<dbReference type="PANTHER" id="PTHR12521">
    <property type="entry name" value="PROTEIN C6ORF130"/>
    <property type="match status" value="1"/>
</dbReference>
<dbReference type="RefSeq" id="WP_062677107.1">
    <property type="nucleotide sequence ID" value="NZ_LQYW01000004.1"/>
</dbReference>
<dbReference type="InterPro" id="IPR050892">
    <property type="entry name" value="ADP-ribose_metab_enzymes"/>
</dbReference>
<dbReference type="Gene3D" id="3.40.220.10">
    <property type="entry name" value="Leucine Aminopeptidase, subunit E, domain 1"/>
    <property type="match status" value="1"/>
</dbReference>
<dbReference type="GO" id="GO:0140291">
    <property type="term" value="P:peptidyl-glutamate ADP-deribosylation"/>
    <property type="evidence" value="ECO:0007669"/>
    <property type="project" value="TreeGrafter"/>
</dbReference>
<organism evidence="3 4">
    <name type="scientific">Parageobacillus toebii</name>
    <dbReference type="NCBI Taxonomy" id="153151"/>
    <lineage>
        <taxon>Bacteria</taxon>
        <taxon>Bacillati</taxon>
        <taxon>Bacillota</taxon>
        <taxon>Bacilli</taxon>
        <taxon>Bacillales</taxon>
        <taxon>Anoxybacillaceae</taxon>
        <taxon>Parageobacillus</taxon>
    </lineage>
</organism>
<dbReference type="InterPro" id="IPR043472">
    <property type="entry name" value="Macro_dom-like"/>
</dbReference>
<feature type="domain" description="Macro" evidence="2">
    <location>
        <begin position="1"/>
        <end position="165"/>
    </location>
</feature>
<dbReference type="Pfam" id="PF01661">
    <property type="entry name" value="Macro"/>
    <property type="match status" value="1"/>
</dbReference>
<evidence type="ECO:0000256" key="1">
    <source>
        <dbReference type="ARBA" id="ARBA00035885"/>
    </source>
</evidence>
<comment type="caution">
    <text evidence="3">The sequence shown here is derived from an EMBL/GenBank/DDBJ whole genome shotgun (WGS) entry which is preliminary data.</text>
</comment>
<reference evidence="3 4" key="1">
    <citation type="submission" date="2016-01" db="EMBL/GenBank/DDBJ databases">
        <title>Draft Genome Sequences of Seven Thermophilic Sporeformers Isolated from Foods.</title>
        <authorList>
            <person name="Berendsen E.M."/>
            <person name="Wells-Bennik M.H."/>
            <person name="Krawcyk A.O."/>
            <person name="De Jong A."/>
            <person name="Holsappel S."/>
            <person name="Eijlander R.T."/>
            <person name="Kuipers O.P."/>
        </authorList>
    </citation>
    <scope>NUCLEOTIDE SEQUENCE [LARGE SCALE GENOMIC DNA]</scope>
    <source>
        <strain evidence="3 4">B4110</strain>
    </source>
</reference>
<gene>
    <name evidence="3" type="ORF">B4110_3306</name>
</gene>
<name>A0A150N8C6_9BACL</name>